<accession>A0AAE3GJQ3</accession>
<name>A0AAE3GJQ3_9PSEU</name>
<dbReference type="AlphaFoldDB" id="A0AAE3GJQ3"/>
<proteinExistence type="predicted"/>
<protein>
    <submittedName>
        <fullName evidence="1">Uncharacterized protein</fullName>
    </submittedName>
</protein>
<evidence type="ECO:0000313" key="2">
    <source>
        <dbReference type="Proteomes" id="UP001206128"/>
    </source>
</evidence>
<dbReference type="SUPFAM" id="SSF55729">
    <property type="entry name" value="Acyl-CoA N-acyltransferases (Nat)"/>
    <property type="match status" value="1"/>
</dbReference>
<dbReference type="Proteomes" id="UP001206128">
    <property type="component" value="Unassembled WGS sequence"/>
</dbReference>
<sequence>MSVDVEVLDPRFDPEPAYWSALRERAGLRADWAWEVLVTQAWCARTPQPVVVLRDGGAPAAVVAAAWISTHSRRHRFVSSTRGGRLGGLDVRSPGSSAVPGWWFADADGADAGCGRLLTRYVPVMRRELGAGLRGLLVRQVPEAGVARLAGRFRLVRRTEDVGVIDTAGLAGTEDWLAGLGKKRRHNLRRIAEAVRADPALEVAMLPGAEVDPVRLAALLRHNERKHHDVPIVPLPQFTGYLTRLLRQPDVLVLRYQERATGRLVAAALVLDHPNWPVVRAWSALPVDDGGRADLYFHFYGETVRWAAESGRHGVIMGKKLAHLKKSLGARLVPQYAAAIPL</sequence>
<dbReference type="InterPro" id="IPR016181">
    <property type="entry name" value="Acyl_CoA_acyltransferase"/>
</dbReference>
<organism evidence="1 2">
    <name type="scientific">Goodfellowiella coeruleoviolacea</name>
    <dbReference type="NCBI Taxonomy" id="334858"/>
    <lineage>
        <taxon>Bacteria</taxon>
        <taxon>Bacillati</taxon>
        <taxon>Actinomycetota</taxon>
        <taxon>Actinomycetes</taxon>
        <taxon>Pseudonocardiales</taxon>
        <taxon>Pseudonocardiaceae</taxon>
        <taxon>Goodfellowiella</taxon>
    </lineage>
</organism>
<comment type="caution">
    <text evidence="1">The sequence shown here is derived from an EMBL/GenBank/DDBJ whole genome shotgun (WGS) entry which is preliminary data.</text>
</comment>
<reference evidence="1" key="1">
    <citation type="submission" date="2022-06" db="EMBL/GenBank/DDBJ databases">
        <title>Genomic Encyclopedia of Archaeal and Bacterial Type Strains, Phase II (KMG-II): from individual species to whole genera.</title>
        <authorList>
            <person name="Goeker M."/>
        </authorList>
    </citation>
    <scope>NUCLEOTIDE SEQUENCE</scope>
    <source>
        <strain evidence="1">DSM 43935</strain>
    </source>
</reference>
<evidence type="ECO:0000313" key="1">
    <source>
        <dbReference type="EMBL" id="MCP2169517.1"/>
    </source>
</evidence>
<keyword evidence="2" id="KW-1185">Reference proteome</keyword>
<dbReference type="EMBL" id="JAMTCK010000019">
    <property type="protein sequence ID" value="MCP2169517.1"/>
    <property type="molecule type" value="Genomic_DNA"/>
</dbReference>
<gene>
    <name evidence="1" type="ORF">LX83_006403</name>
</gene>